<evidence type="ECO:0000313" key="2">
    <source>
        <dbReference type="Proteomes" id="UP000001075"/>
    </source>
</evidence>
<name>G3GZJ1_CRIGR</name>
<protein>
    <submittedName>
        <fullName evidence="1">Uncharacterized protein</fullName>
    </submittedName>
</protein>
<dbReference type="AlphaFoldDB" id="G3GZJ1"/>
<gene>
    <name evidence="1" type="ORF">I79_003255</name>
</gene>
<evidence type="ECO:0000313" key="1">
    <source>
        <dbReference type="EMBL" id="EGW05666.1"/>
    </source>
</evidence>
<dbReference type="Proteomes" id="UP000001075">
    <property type="component" value="Unassembled WGS sequence"/>
</dbReference>
<sequence length="74" mass="8082">MTPCGNLTPAEAWLGGNFLLATKDIPSVFGPPLSFLYLTLPLSRGFLRLQGIKLALPCQFHFPRLNMPRSVAAP</sequence>
<proteinExistence type="predicted"/>
<accession>G3GZJ1</accession>
<organism evidence="1 2">
    <name type="scientific">Cricetulus griseus</name>
    <name type="common">Chinese hamster</name>
    <name type="synonym">Cricetulus barabensis griseus</name>
    <dbReference type="NCBI Taxonomy" id="10029"/>
    <lineage>
        <taxon>Eukaryota</taxon>
        <taxon>Metazoa</taxon>
        <taxon>Chordata</taxon>
        <taxon>Craniata</taxon>
        <taxon>Vertebrata</taxon>
        <taxon>Euteleostomi</taxon>
        <taxon>Mammalia</taxon>
        <taxon>Eutheria</taxon>
        <taxon>Euarchontoglires</taxon>
        <taxon>Glires</taxon>
        <taxon>Rodentia</taxon>
        <taxon>Myomorpha</taxon>
        <taxon>Muroidea</taxon>
        <taxon>Cricetidae</taxon>
        <taxon>Cricetinae</taxon>
        <taxon>Cricetulus</taxon>
    </lineage>
</organism>
<reference evidence="2" key="1">
    <citation type="journal article" date="2011" name="Nat. Biotechnol.">
        <title>The genomic sequence of the Chinese hamster ovary (CHO)-K1 cell line.</title>
        <authorList>
            <person name="Xu X."/>
            <person name="Nagarajan H."/>
            <person name="Lewis N.E."/>
            <person name="Pan S."/>
            <person name="Cai Z."/>
            <person name="Liu X."/>
            <person name="Chen W."/>
            <person name="Xie M."/>
            <person name="Wang W."/>
            <person name="Hammond S."/>
            <person name="Andersen M.R."/>
            <person name="Neff N."/>
            <person name="Passarelli B."/>
            <person name="Koh W."/>
            <person name="Fan H.C."/>
            <person name="Wang J."/>
            <person name="Gui Y."/>
            <person name="Lee K.H."/>
            <person name="Betenbaugh M.J."/>
            <person name="Quake S.R."/>
            <person name="Famili I."/>
            <person name="Palsson B.O."/>
            <person name="Wang J."/>
        </authorList>
    </citation>
    <scope>NUCLEOTIDE SEQUENCE [LARGE SCALE GENOMIC DNA]</scope>
    <source>
        <strain evidence="2">CHO K1 cell line</strain>
    </source>
</reference>
<dbReference type="EMBL" id="JH000078">
    <property type="protein sequence ID" value="EGW05666.1"/>
    <property type="molecule type" value="Genomic_DNA"/>
</dbReference>
<dbReference type="InParanoid" id="G3GZJ1"/>